<dbReference type="PANTHER" id="PTHR12708:SF0">
    <property type="entry name" value="DNA POLYMERASE EPSILON SUBUNIT 2"/>
    <property type="match status" value="1"/>
</dbReference>
<comment type="caution">
    <text evidence="10">The sequence shown here is derived from an EMBL/GenBank/DDBJ whole genome shotgun (WGS) entry which is preliminary data.</text>
</comment>
<name>A0ABR3WU05_9EURO</name>
<feature type="domain" description="DNA polymerase alpha/delta/epsilon subunit B" evidence="9">
    <location>
        <begin position="455"/>
        <end position="728"/>
    </location>
</feature>
<evidence type="ECO:0000259" key="9">
    <source>
        <dbReference type="Pfam" id="PF04042"/>
    </source>
</evidence>
<comment type="similarity">
    <text evidence="2">Belongs to the DNA polymerase epsilon subunit B family.</text>
</comment>
<evidence type="ECO:0000256" key="5">
    <source>
        <dbReference type="ARBA" id="ARBA00023125"/>
    </source>
</evidence>
<dbReference type="InterPro" id="IPR016266">
    <property type="entry name" value="POLE2"/>
</dbReference>
<feature type="compositionally biased region" description="Low complexity" evidence="8">
    <location>
        <begin position="14"/>
        <end position="32"/>
    </location>
</feature>
<organism evidence="10 11">
    <name type="scientific">Paecilomyces lecythidis</name>
    <dbReference type="NCBI Taxonomy" id="3004212"/>
    <lineage>
        <taxon>Eukaryota</taxon>
        <taxon>Fungi</taxon>
        <taxon>Dikarya</taxon>
        <taxon>Ascomycota</taxon>
        <taxon>Pezizomycotina</taxon>
        <taxon>Eurotiomycetes</taxon>
        <taxon>Eurotiomycetidae</taxon>
        <taxon>Eurotiales</taxon>
        <taxon>Thermoascaceae</taxon>
        <taxon>Paecilomyces</taxon>
    </lineage>
</organism>
<dbReference type="Pfam" id="PF04042">
    <property type="entry name" value="DNA_pol_E_B"/>
    <property type="match status" value="1"/>
</dbReference>
<keyword evidence="10" id="KW-0808">Transferase</keyword>
<dbReference type="EMBL" id="JAVDPF010000047">
    <property type="protein sequence ID" value="KAL1866932.1"/>
    <property type="molecule type" value="Genomic_DNA"/>
</dbReference>
<evidence type="ECO:0000313" key="10">
    <source>
        <dbReference type="EMBL" id="KAL1866932.1"/>
    </source>
</evidence>
<keyword evidence="10" id="KW-0239">DNA-directed DNA polymerase</keyword>
<keyword evidence="11" id="KW-1185">Reference proteome</keyword>
<keyword evidence="4" id="KW-0235">DNA replication</keyword>
<feature type="region of interest" description="Disordered" evidence="8">
    <location>
        <begin position="169"/>
        <end position="197"/>
    </location>
</feature>
<proteinExistence type="inferred from homology"/>
<keyword evidence="10" id="KW-0548">Nucleotidyltransferase</keyword>
<keyword evidence="5" id="KW-0238">DNA-binding</keyword>
<accession>A0ABR3WU05</accession>
<evidence type="ECO:0000256" key="7">
    <source>
        <dbReference type="ARBA" id="ARBA00032930"/>
    </source>
</evidence>
<feature type="region of interest" description="Disordered" evidence="8">
    <location>
        <begin position="626"/>
        <end position="672"/>
    </location>
</feature>
<feature type="compositionally biased region" description="Basic and acidic residues" evidence="8">
    <location>
        <begin position="644"/>
        <end position="670"/>
    </location>
</feature>
<evidence type="ECO:0000256" key="4">
    <source>
        <dbReference type="ARBA" id="ARBA00022705"/>
    </source>
</evidence>
<evidence type="ECO:0000256" key="3">
    <source>
        <dbReference type="ARBA" id="ARBA00016011"/>
    </source>
</evidence>
<gene>
    <name evidence="10" type="primary">DPB2</name>
    <name evidence="10" type="ORF">Plec18167_008864</name>
</gene>
<comment type="subcellular location">
    <subcellularLocation>
        <location evidence="1">Nucleus</location>
    </subcellularLocation>
</comment>
<evidence type="ECO:0000256" key="8">
    <source>
        <dbReference type="SAM" id="MobiDB-lite"/>
    </source>
</evidence>
<feature type="region of interest" description="Disordered" evidence="8">
    <location>
        <begin position="1"/>
        <end position="46"/>
    </location>
</feature>
<feature type="compositionally biased region" description="Polar residues" evidence="8">
    <location>
        <begin position="627"/>
        <end position="636"/>
    </location>
</feature>
<feature type="compositionally biased region" description="Acidic residues" evidence="8">
    <location>
        <begin position="188"/>
        <end position="197"/>
    </location>
</feature>
<evidence type="ECO:0000256" key="6">
    <source>
        <dbReference type="ARBA" id="ARBA00023242"/>
    </source>
</evidence>
<dbReference type="PANTHER" id="PTHR12708">
    <property type="entry name" value="DNA POLYMERASE EPSILON SUBUNIT B"/>
    <property type="match status" value="1"/>
</dbReference>
<evidence type="ECO:0000256" key="2">
    <source>
        <dbReference type="ARBA" id="ARBA00009560"/>
    </source>
</evidence>
<evidence type="ECO:0000313" key="11">
    <source>
        <dbReference type="Proteomes" id="UP001583193"/>
    </source>
</evidence>
<dbReference type="GO" id="GO:0003887">
    <property type="term" value="F:DNA-directed DNA polymerase activity"/>
    <property type="evidence" value="ECO:0007669"/>
    <property type="project" value="UniProtKB-KW"/>
</dbReference>
<evidence type="ECO:0000256" key="1">
    <source>
        <dbReference type="ARBA" id="ARBA00004123"/>
    </source>
</evidence>
<reference evidence="10 11" key="1">
    <citation type="journal article" date="2024" name="IMA Fungus">
        <title>IMA Genome - F19 : A genome assembly and annotation guide to empower mycologists, including annotated draft genome sequences of Ceratocystis pirilliformis, Diaporthe australafricana, Fusarium ophioides, Paecilomyces lecythidis, and Sporothrix stenoceras.</title>
        <authorList>
            <person name="Aylward J."/>
            <person name="Wilson A.M."/>
            <person name="Visagie C.M."/>
            <person name="Spraker J."/>
            <person name="Barnes I."/>
            <person name="Buitendag C."/>
            <person name="Ceriani C."/>
            <person name="Del Mar Angel L."/>
            <person name="du Plessis D."/>
            <person name="Fuchs T."/>
            <person name="Gasser K."/>
            <person name="Kramer D."/>
            <person name="Li W."/>
            <person name="Munsamy K."/>
            <person name="Piso A."/>
            <person name="Price J.L."/>
            <person name="Sonnekus B."/>
            <person name="Thomas C."/>
            <person name="van der Nest A."/>
            <person name="van Dijk A."/>
            <person name="van Heerden A."/>
            <person name="van Vuuren N."/>
            <person name="Yilmaz N."/>
            <person name="Duong T.A."/>
            <person name="van der Merwe N.A."/>
            <person name="Wingfield M.J."/>
            <person name="Wingfield B.D."/>
        </authorList>
    </citation>
    <scope>NUCLEOTIDE SEQUENCE [LARGE SCALE GENOMIC DNA]</scope>
    <source>
        <strain evidence="10 11">CMW 18167</strain>
    </source>
</reference>
<dbReference type="Proteomes" id="UP001583193">
    <property type="component" value="Unassembled WGS sequence"/>
</dbReference>
<keyword evidence="6" id="KW-0539">Nucleus</keyword>
<protein>
    <recommendedName>
        <fullName evidence="3">DNA polymerase epsilon subunit B</fullName>
    </recommendedName>
    <alternativeName>
        <fullName evidence="7">DNA polymerase II subunit 2</fullName>
    </alternativeName>
</protein>
<sequence>MSELSKPAETPNMAAAKSKSIPSDSIPSSSPAFGTPVHPIRKGRPNNVASKASVLPILLPPATLRPVAFRTITRKHNLTISSSALQTLATFIGKNCGSAWREEGLAERVLDEVAKVWKRAGGGVIVEEGNGASLKTILQTLESSMSAGRIVHTKLTAQEGHATIRRDSTDVTTGGAVQGGIRTSSGPTDEDIDDENETRDTRKWIKVIGAFDQPRFTYNVNKKHFETPTWKPSLFPPPSRKTSLFRDRYNLIYQRLLRNESFQSSLLGADDPWPRGSSSKSVGQQSYKLTLIANLLGRSGTSHLVLGLLSISPSGDLSLTDLTGSIALDLTHARTVPEDSAWFAPGMIVLVDGIYEEEEAVRGSTLGGNTGVGGTIGGRFVGISVGAPPCERREITLGMNIRKGQKDVTAGGFGWVDFLGVGSERAQGQRMRRIERQCLRCENEDEHHSTRRTMVVMSELNLDNVKTLEALREALSIYNTLPTEELPLVFFMIGNFVKNAVINGGGRGGSIEYKEYFDSLATVFAEFPSLLRHSTFVFVPGDNDPWASSFSTGAATTIPRDGVPDMFTSRIKRAFAAANNDADASRSKEPAGEAVWTTNPARLSIFGPVHEIVVFRDDITGRLRRSSVISGTSQQPDIEMGDDSGEKQPDVLDDANHNANNERQRKRDETPSAATLAARKLVKTVLDQGNISPFPLTSRPVLWDYGSSLHLYPLPTACILADAEAPPFSITYEGCHIMNPGPLVPEGSKGLARWVEYDLSRNRGKVREHRY</sequence>
<dbReference type="InterPro" id="IPR007185">
    <property type="entry name" value="DNA_pol_a/d/e_bsu"/>
</dbReference>